<proteinExistence type="predicted"/>
<reference evidence="3 4" key="1">
    <citation type="submission" date="2021-08" db="EMBL/GenBank/DDBJ databases">
        <title>Comparative Genomics Analysis of the Genus Qipengyuania Reveals Extensive Genetic Diversity and Metabolic Versatility, Including the Description of Fifteen Novel Species.</title>
        <authorList>
            <person name="Liu Y."/>
        </authorList>
    </citation>
    <scope>NUCLEOTIDE SEQUENCE [LARGE SCALE GENOMIC DNA]</scope>
    <source>
        <strain evidence="3 4">YG27</strain>
    </source>
</reference>
<dbReference type="SUPFAM" id="SSF56281">
    <property type="entry name" value="Metallo-hydrolase/oxidoreductase"/>
    <property type="match status" value="1"/>
</dbReference>
<dbReference type="PANTHER" id="PTHR46018">
    <property type="entry name" value="ZINC PHOSPHODIESTERASE ELAC PROTEIN 1"/>
    <property type="match status" value="1"/>
</dbReference>
<dbReference type="InterPro" id="IPR044094">
    <property type="entry name" value="AtsA-like_MBL-fold"/>
</dbReference>
<dbReference type="EMBL" id="JAIGNU010000003">
    <property type="protein sequence ID" value="MBX7502528.1"/>
    <property type="molecule type" value="Genomic_DNA"/>
</dbReference>
<gene>
    <name evidence="3" type="ORF">K3181_13875</name>
</gene>
<dbReference type="CDD" id="cd07719">
    <property type="entry name" value="arylsulfatase_AtsA-like_MBL-fold"/>
    <property type="match status" value="1"/>
</dbReference>
<evidence type="ECO:0000256" key="1">
    <source>
        <dbReference type="ARBA" id="ARBA00022801"/>
    </source>
</evidence>
<protein>
    <submittedName>
        <fullName evidence="3">MBL fold metallo-hydrolase</fullName>
    </submittedName>
</protein>
<dbReference type="InterPro" id="IPR036866">
    <property type="entry name" value="RibonucZ/Hydroxyglut_hydro"/>
</dbReference>
<keyword evidence="1" id="KW-0378">Hydrolase</keyword>
<evidence type="ECO:0000259" key="2">
    <source>
        <dbReference type="SMART" id="SM00849"/>
    </source>
</evidence>
<sequence>MGRKIAIALGVAVIAILLAYFLAQRQIGERLFDRAVEANAGVDRVAGWPDGLHAYVCGSGSPLPDAQRAGPCIAVIAGQRAFIFDAGSGAIRKLQPMAFPMDRLDAAFLTHLHSDHIDGLGELMLQAWIAGRRAQPLPIYGPEGTARVVAGFADAYAIDRGFRIAHHGPEVARPGGFGGDARIVRPALGSDDGTLVYAGDEVTIRAIAVDHRPVEHALAYRVDYRGRSLVISGDTKHSAALVRFAKGTDVLFHEALNPQMVARIGKALAARGNVDAAQIMADIPDYHTTPGEAAQVAQSSGAGALVLYHLVPAQPAAIIGPAFLGDAGKKFDGRLELAEDGMLVSLPAKGREITFDNLL</sequence>
<dbReference type="Pfam" id="PF12706">
    <property type="entry name" value="Lactamase_B_2"/>
    <property type="match status" value="1"/>
</dbReference>
<name>A0ABS7JY79_9SPHN</name>
<dbReference type="RefSeq" id="WP_221603710.1">
    <property type="nucleotide sequence ID" value="NZ_JAIGNU010000003.1"/>
</dbReference>
<dbReference type="SMART" id="SM00849">
    <property type="entry name" value="Lactamase_B"/>
    <property type="match status" value="1"/>
</dbReference>
<comment type="caution">
    <text evidence="3">The sequence shown here is derived from an EMBL/GenBank/DDBJ whole genome shotgun (WGS) entry which is preliminary data.</text>
</comment>
<evidence type="ECO:0000313" key="3">
    <source>
        <dbReference type="EMBL" id="MBX7502528.1"/>
    </source>
</evidence>
<dbReference type="Gene3D" id="3.60.15.10">
    <property type="entry name" value="Ribonuclease Z/Hydroxyacylglutathione hydrolase-like"/>
    <property type="match status" value="1"/>
</dbReference>
<feature type="domain" description="Metallo-beta-lactamase" evidence="2">
    <location>
        <begin position="69"/>
        <end position="283"/>
    </location>
</feature>
<organism evidence="3 4">
    <name type="scientific">Qipengyuania mesophila</name>
    <dbReference type="NCBI Taxonomy" id="2867246"/>
    <lineage>
        <taxon>Bacteria</taxon>
        <taxon>Pseudomonadati</taxon>
        <taxon>Pseudomonadota</taxon>
        <taxon>Alphaproteobacteria</taxon>
        <taxon>Sphingomonadales</taxon>
        <taxon>Erythrobacteraceae</taxon>
        <taxon>Qipengyuania</taxon>
    </lineage>
</organism>
<accession>A0ABS7JY79</accession>
<dbReference type="InterPro" id="IPR001279">
    <property type="entry name" value="Metallo-B-lactamas"/>
</dbReference>
<dbReference type="PANTHER" id="PTHR46018:SF2">
    <property type="entry name" value="ZINC PHOSPHODIESTERASE ELAC PROTEIN 1"/>
    <property type="match status" value="1"/>
</dbReference>
<evidence type="ECO:0000313" key="4">
    <source>
        <dbReference type="Proteomes" id="UP000782554"/>
    </source>
</evidence>
<dbReference type="Proteomes" id="UP000782554">
    <property type="component" value="Unassembled WGS sequence"/>
</dbReference>
<keyword evidence="4" id="KW-1185">Reference proteome</keyword>